<dbReference type="AlphaFoldDB" id="W0RPD7"/>
<gene>
    <name evidence="19" type="ORF">J421_3806</name>
</gene>
<feature type="site" description="Transition state stabilizer" evidence="16">
    <location>
        <position position="387"/>
    </location>
</feature>
<comment type="similarity">
    <text evidence="3 14">Belongs to the glycosyl hydrolase 13 family.</text>
</comment>
<dbReference type="GO" id="GO:0005992">
    <property type="term" value="P:trehalose biosynthetic process"/>
    <property type="evidence" value="ECO:0007669"/>
    <property type="project" value="UniProtKB-UniRule"/>
</dbReference>
<evidence type="ECO:0000256" key="12">
    <source>
        <dbReference type="ARBA" id="ARBA00034013"/>
    </source>
</evidence>
<evidence type="ECO:0000256" key="4">
    <source>
        <dbReference type="ARBA" id="ARBA00012268"/>
    </source>
</evidence>
<dbReference type="Pfam" id="PF00128">
    <property type="entry name" value="Alpha-amylase"/>
    <property type="match status" value="1"/>
</dbReference>
<dbReference type="NCBIfam" id="TIGR02402">
    <property type="entry name" value="trehalose_TreZ"/>
    <property type="match status" value="1"/>
</dbReference>
<evidence type="ECO:0000256" key="10">
    <source>
        <dbReference type="ARBA" id="ARBA00032057"/>
    </source>
</evidence>
<dbReference type="eggNOG" id="COG0296">
    <property type="taxonomic scope" value="Bacteria"/>
</dbReference>
<evidence type="ECO:0000256" key="14">
    <source>
        <dbReference type="PIRNR" id="PIRNR006337"/>
    </source>
</evidence>
<comment type="subcellular location">
    <subcellularLocation>
        <location evidence="1 15">Cytoplasm</location>
    </subcellularLocation>
</comment>
<keyword evidence="9 14" id="KW-0326">Glycosidase</keyword>
<dbReference type="InterPro" id="IPR006047">
    <property type="entry name" value="GH13_cat_dom"/>
</dbReference>
<evidence type="ECO:0000313" key="20">
    <source>
        <dbReference type="Proteomes" id="UP000019151"/>
    </source>
</evidence>
<evidence type="ECO:0000256" key="13">
    <source>
        <dbReference type="NCBIfam" id="TIGR02402"/>
    </source>
</evidence>
<dbReference type="InterPro" id="IPR004193">
    <property type="entry name" value="Glyco_hydro_13_N"/>
</dbReference>
<dbReference type="EC" id="3.2.1.141" evidence="4 13"/>
<accession>W0RPD7</accession>
<dbReference type="Pfam" id="PF02922">
    <property type="entry name" value="CBM_48"/>
    <property type="match status" value="1"/>
</dbReference>
<dbReference type="PANTHER" id="PTHR43651">
    <property type="entry name" value="1,4-ALPHA-GLUCAN-BRANCHING ENZYME"/>
    <property type="match status" value="1"/>
</dbReference>
<dbReference type="InterPro" id="IPR022567">
    <property type="entry name" value="DUF3459"/>
</dbReference>
<dbReference type="Gene3D" id="3.20.20.80">
    <property type="entry name" value="Glycosidases"/>
    <property type="match status" value="1"/>
</dbReference>
<protein>
    <recommendedName>
        <fullName evidence="5 13">Malto-oligosyltrehalose trehalohydrolase</fullName>
        <shortName evidence="14">MTHase</shortName>
        <ecNumber evidence="4 13">3.2.1.141</ecNumber>
    </recommendedName>
    <alternativeName>
        <fullName evidence="11 14">4-alpha-D-((1-&gt;4)-alpha-D-glucano)trehalose trehalohydrolase</fullName>
    </alternativeName>
    <alternativeName>
        <fullName evidence="10 14">Maltooligosyl trehalose trehalohydrolase</fullName>
    </alternativeName>
</protein>
<feature type="region of interest" description="Disordered" evidence="17">
    <location>
        <begin position="583"/>
        <end position="605"/>
    </location>
</feature>
<evidence type="ECO:0000259" key="18">
    <source>
        <dbReference type="SMART" id="SM00642"/>
    </source>
</evidence>
<sequence>MAPDGGVHFRVWAPRCERLELVLESSNGAAPRSVALAREAGGHWSGLVEDAGAGTLYRYRIDGEGPFPDPVSRFQPEGPHGPSEVVDPGAFRWTDAAWRGVPRDRHVLYELHVGAFTRDGTWAAAAERLPGLAELGVTTLEVMPVAEFPGTFGWGYDGVGLYAPTRLYGHPDDFRAFVDRAHAAGIAVILDVVYNHVGPDGNYLEKFSPWYFSETHGTDWGAGFNFDGPHCEPVREFVLSNVEYWMTEFHLDGLRLDATQAIVDDSTPHILVEIGERARAAAIGRETLVVNENEPQRVQLVRPVDAGGCGLDMIWNDDWHHSALVALGGRDEAYYTDYRGTAQELVSAAKYGFLFQGQWYRWQRQRRGTPTFGVEPWRFVHFLQNHDQVANSGRGERVHRLTSAARLRALTALLLLGPQTPMLFMGQEFASSAPFLFFADHGADLARKVAVGRRAELAQFVNLSLDEMERELARPDARETFERCVLDDAERERHAPWWRLHRDLLRLRRDDPWIATPGVRLDGAVLAEHAFVLRYFAADGADRLIAVNLGRTLHLDPAPEPLLAPPEGRRWRIAWSSEDPRYGGLGTPPLDAPEAPTSPPQKPTVRWHTENWRLTAECAVVLAPEG</sequence>
<feature type="domain" description="Glycosyl hydrolase family 13 catalytic" evidence="18">
    <location>
        <begin position="110"/>
        <end position="447"/>
    </location>
</feature>
<dbReference type="SUPFAM" id="SSF81296">
    <property type="entry name" value="E set domains"/>
    <property type="match status" value="1"/>
</dbReference>
<evidence type="ECO:0000256" key="8">
    <source>
        <dbReference type="ARBA" id="ARBA00023277"/>
    </source>
</evidence>
<evidence type="ECO:0000256" key="15">
    <source>
        <dbReference type="PIRSR" id="PIRSR006337-1"/>
    </source>
</evidence>
<evidence type="ECO:0000256" key="9">
    <source>
        <dbReference type="ARBA" id="ARBA00023295"/>
    </source>
</evidence>
<dbReference type="CDD" id="cd11325">
    <property type="entry name" value="AmyAc_GTHase"/>
    <property type="match status" value="1"/>
</dbReference>
<keyword evidence="8" id="KW-0119">Carbohydrate metabolism</keyword>
<evidence type="ECO:0000256" key="6">
    <source>
        <dbReference type="ARBA" id="ARBA00022490"/>
    </source>
</evidence>
<dbReference type="InterPro" id="IPR044901">
    <property type="entry name" value="Trehalose_TreZ_E-set_sf"/>
</dbReference>
<evidence type="ECO:0000256" key="1">
    <source>
        <dbReference type="ARBA" id="ARBA00004496"/>
    </source>
</evidence>
<comment type="catalytic activity">
    <reaction evidence="12 14">
        <text>hydrolysis of (1-&gt;4)-alpha-D-glucosidic linkage in 4-alpha-D-[(1-&gt;4)-alpha-D-glucanosyl]n trehalose to yield trehalose and (1-&gt;4)-alpha-D-glucan.</text>
        <dbReference type="EC" id="3.2.1.141"/>
    </reaction>
</comment>
<dbReference type="SUPFAM" id="SSF51445">
    <property type="entry name" value="(Trans)glycosidases"/>
    <property type="match status" value="1"/>
</dbReference>
<dbReference type="SMART" id="SM00642">
    <property type="entry name" value="Aamy"/>
    <property type="match status" value="1"/>
</dbReference>
<keyword evidence="7 14" id="KW-0378">Hydrolase</keyword>
<dbReference type="Pfam" id="PF11941">
    <property type="entry name" value="DUF3459"/>
    <property type="match status" value="1"/>
</dbReference>
<dbReference type="KEGG" id="gba:J421_3806"/>
<dbReference type="InParanoid" id="W0RPD7"/>
<dbReference type="Gene3D" id="2.60.40.10">
    <property type="entry name" value="Immunoglobulins"/>
    <property type="match status" value="1"/>
</dbReference>
<evidence type="ECO:0000313" key="19">
    <source>
        <dbReference type="EMBL" id="AHG91343.1"/>
    </source>
</evidence>
<dbReference type="CDD" id="cd02853">
    <property type="entry name" value="E_set_MTHase_like_N"/>
    <property type="match status" value="1"/>
</dbReference>
<evidence type="ECO:0000256" key="3">
    <source>
        <dbReference type="ARBA" id="ARBA00008061"/>
    </source>
</evidence>
<evidence type="ECO:0000256" key="17">
    <source>
        <dbReference type="SAM" id="MobiDB-lite"/>
    </source>
</evidence>
<keyword evidence="6" id="KW-0963">Cytoplasm</keyword>
<dbReference type="HOGENOM" id="CLU_020726_0_0_0"/>
<organism evidence="19 20">
    <name type="scientific">Gemmatirosa kalamazoonensis</name>
    <dbReference type="NCBI Taxonomy" id="861299"/>
    <lineage>
        <taxon>Bacteria</taxon>
        <taxon>Pseudomonadati</taxon>
        <taxon>Gemmatimonadota</taxon>
        <taxon>Gemmatimonadia</taxon>
        <taxon>Gemmatimonadales</taxon>
        <taxon>Gemmatimonadaceae</taxon>
        <taxon>Gemmatirosa</taxon>
    </lineage>
</organism>
<comment type="pathway">
    <text evidence="2 14">Glycan biosynthesis; trehalose biosynthesis.</text>
</comment>
<evidence type="ECO:0000256" key="16">
    <source>
        <dbReference type="PIRSR" id="PIRSR006337-3"/>
    </source>
</evidence>
<keyword evidence="20" id="KW-1185">Reference proteome</keyword>
<dbReference type="PATRIC" id="fig|861299.3.peg.3860"/>
<proteinExistence type="inferred from homology"/>
<dbReference type="InterPro" id="IPR017853">
    <property type="entry name" value="GH"/>
</dbReference>
<dbReference type="EMBL" id="CP007128">
    <property type="protein sequence ID" value="AHG91343.1"/>
    <property type="molecule type" value="Genomic_DNA"/>
</dbReference>
<reference evidence="19 20" key="1">
    <citation type="journal article" date="2014" name="Genome Announc.">
        <title>Genome Sequence and Methylome of Soil Bacterium Gemmatirosa kalamazoonensis KBS708T, a Member of the Rarely Cultivated Gemmatimonadetes Phylum.</title>
        <authorList>
            <person name="Debruyn J.M."/>
            <person name="Radosevich M."/>
            <person name="Wommack K.E."/>
            <person name="Polson S.W."/>
            <person name="Hauser L.J."/>
            <person name="Fawaz M.N."/>
            <person name="Korlach J."/>
            <person name="Tsai Y.C."/>
        </authorList>
    </citation>
    <scope>NUCLEOTIDE SEQUENCE [LARGE SCALE GENOMIC DNA]</scope>
    <source>
        <strain evidence="19 20">KBS708</strain>
    </source>
</reference>
<dbReference type="InterPro" id="IPR012768">
    <property type="entry name" value="Trehalose_TreZ"/>
</dbReference>
<dbReference type="InterPro" id="IPR013783">
    <property type="entry name" value="Ig-like_fold"/>
</dbReference>
<feature type="active site" description="Nucleophile" evidence="15">
    <location>
        <position position="257"/>
    </location>
</feature>
<evidence type="ECO:0000256" key="7">
    <source>
        <dbReference type="ARBA" id="ARBA00022801"/>
    </source>
</evidence>
<feature type="active site" description="Proton donor" evidence="15">
    <location>
        <position position="292"/>
    </location>
</feature>
<evidence type="ECO:0000256" key="11">
    <source>
        <dbReference type="ARBA" id="ARBA00033284"/>
    </source>
</evidence>
<evidence type="ECO:0000256" key="5">
    <source>
        <dbReference type="ARBA" id="ARBA00015938"/>
    </source>
</evidence>
<dbReference type="PIRSF" id="PIRSF006337">
    <property type="entry name" value="Trehalose_TreZ"/>
    <property type="match status" value="1"/>
</dbReference>
<dbReference type="Proteomes" id="UP000019151">
    <property type="component" value="Chromosome"/>
</dbReference>
<dbReference type="Gene3D" id="1.10.10.760">
    <property type="entry name" value="E-set domains of sugar-utilizing enzymes"/>
    <property type="match status" value="1"/>
</dbReference>
<evidence type="ECO:0000256" key="2">
    <source>
        <dbReference type="ARBA" id="ARBA00005199"/>
    </source>
</evidence>
<dbReference type="UniPathway" id="UPA00299"/>
<name>W0RPD7_9BACT</name>
<dbReference type="PANTHER" id="PTHR43651:SF11">
    <property type="entry name" value="MALTO-OLIGOSYLTREHALOSE TREHALOHYDROLASE"/>
    <property type="match status" value="1"/>
</dbReference>
<dbReference type="STRING" id="861299.J421_3806"/>
<dbReference type="GO" id="GO:0005737">
    <property type="term" value="C:cytoplasm"/>
    <property type="evidence" value="ECO:0007669"/>
    <property type="project" value="UniProtKB-SubCell"/>
</dbReference>
<dbReference type="GO" id="GO:0033942">
    <property type="term" value="F:4-alpha-D-(1-&gt;4)-alpha-D-glucanotrehalose trehalohydrolase activity"/>
    <property type="evidence" value="ECO:0007669"/>
    <property type="project" value="UniProtKB-EC"/>
</dbReference>
<dbReference type="InterPro" id="IPR014756">
    <property type="entry name" value="Ig_E-set"/>
</dbReference>